<protein>
    <recommendedName>
        <fullName evidence="2">asparagine synthase (glutamine-hydrolyzing)</fullName>
        <ecNumber evidence="2">6.3.5.4</ecNumber>
    </recommendedName>
</protein>
<comment type="catalytic activity">
    <reaction evidence="3">
        <text>L-aspartate + L-glutamine + ATP + H2O = L-asparagine + L-glutamate + AMP + diphosphate + H(+)</text>
        <dbReference type="Rhea" id="RHEA:12228"/>
        <dbReference type="ChEBI" id="CHEBI:15377"/>
        <dbReference type="ChEBI" id="CHEBI:15378"/>
        <dbReference type="ChEBI" id="CHEBI:29985"/>
        <dbReference type="ChEBI" id="CHEBI:29991"/>
        <dbReference type="ChEBI" id="CHEBI:30616"/>
        <dbReference type="ChEBI" id="CHEBI:33019"/>
        <dbReference type="ChEBI" id="CHEBI:58048"/>
        <dbReference type="ChEBI" id="CHEBI:58359"/>
        <dbReference type="ChEBI" id="CHEBI:456215"/>
        <dbReference type="EC" id="6.3.5.4"/>
    </reaction>
</comment>
<evidence type="ECO:0000256" key="2">
    <source>
        <dbReference type="ARBA" id="ARBA00012737"/>
    </source>
</evidence>
<dbReference type="AlphaFoldDB" id="A0A5P4S6G9"/>
<dbReference type="Gene3D" id="3.40.50.620">
    <property type="entry name" value="HUPs"/>
    <property type="match status" value="1"/>
</dbReference>
<organism evidence="5">
    <name type="scientific">Vibrio parahaemolyticus</name>
    <dbReference type="NCBI Taxonomy" id="670"/>
    <lineage>
        <taxon>Bacteria</taxon>
        <taxon>Pseudomonadati</taxon>
        <taxon>Pseudomonadota</taxon>
        <taxon>Gammaproteobacteria</taxon>
        <taxon>Vibrionales</taxon>
        <taxon>Vibrionaceae</taxon>
        <taxon>Vibrio</taxon>
    </lineage>
</organism>
<dbReference type="Gene3D" id="3.60.20.10">
    <property type="entry name" value="Glutamine Phosphoribosylpyrophosphate, subunit 1, domain 1"/>
    <property type="match status" value="1"/>
</dbReference>
<sequence>MLIKINKTSQTGLKKDVQFDNKVFYYHVFGSLYLENEDEVIKAILDNNRSYLAKLIGNFTIVVLDPTSGKVSIVSDRPGKQNIFYHIGKGSLTISDDFWEIKTALSFGVDDLDVTAIKQQIVFFTGLNERTIIKGVKTVPAATALKIELEKESVLSERYWQFSYLDNQLSYDDKLDLIDETFTNALGTVKALNPNEASFAVGISGGLDSRIIPYYAQKNGMQIEGFTIGLERPRKLFLSNDFNSANKIAEHFGLERRTLEYNSIPLKTQLDMESNLAPEVGSQIFKIVDVRELKSNVLITGASGFVIGASPLYSSIKHSPLLDHTLLYQSLLGTKPKAAKVKKAINSFTGLSLDFKPKLNMSGFGDFFTKSELDECVADIEAFYAKLGTLSNSEKLMNYAIFGLGRNNAKGAFESFLGQKDSYSIYTPFFLDTVQQFNEDELLNRQLFQEFIAKRLPELSAIQGQDFKPTLSGKPNPITMVSRKLLAMGNFVIRGSGVMNYENWVKSNEFKQLKTRLDSDTKSIQTELGLSFDYGDHRVHPALQQNILKMQNILSKI</sequence>
<dbReference type="InterPro" id="IPR051786">
    <property type="entry name" value="ASN_synthetase/amidase"/>
</dbReference>
<evidence type="ECO:0000313" key="5">
    <source>
        <dbReference type="EMBL" id="QFC18049.1"/>
    </source>
</evidence>
<dbReference type="GO" id="GO:0004066">
    <property type="term" value="F:asparagine synthase (glutamine-hydrolyzing) activity"/>
    <property type="evidence" value="ECO:0007669"/>
    <property type="project" value="UniProtKB-EC"/>
</dbReference>
<name>A0A5P4S6G9_VIBPH</name>
<dbReference type="EMBL" id="MK482100">
    <property type="protein sequence ID" value="QFC18456.1"/>
    <property type="molecule type" value="Genomic_DNA"/>
</dbReference>
<dbReference type="EMBL" id="MK463668">
    <property type="protein sequence ID" value="QFC18049.1"/>
    <property type="molecule type" value="Genomic_DNA"/>
</dbReference>
<comment type="pathway">
    <text evidence="1">Amino-acid biosynthesis; L-asparagine biosynthesis; L-asparagine from L-aspartate (L-Gln route): step 1/1.</text>
</comment>
<dbReference type="GO" id="GO:0006529">
    <property type="term" value="P:asparagine biosynthetic process"/>
    <property type="evidence" value="ECO:0007669"/>
    <property type="project" value="InterPro"/>
</dbReference>
<evidence type="ECO:0000313" key="6">
    <source>
        <dbReference type="EMBL" id="QFC18456.1"/>
    </source>
</evidence>
<evidence type="ECO:0000256" key="1">
    <source>
        <dbReference type="ARBA" id="ARBA00005187"/>
    </source>
</evidence>
<dbReference type="InterPro" id="IPR029055">
    <property type="entry name" value="Ntn_hydrolases_N"/>
</dbReference>
<dbReference type="SUPFAM" id="SSF52402">
    <property type="entry name" value="Adenine nucleotide alpha hydrolases-like"/>
    <property type="match status" value="1"/>
</dbReference>
<dbReference type="InterPro" id="IPR014729">
    <property type="entry name" value="Rossmann-like_a/b/a_fold"/>
</dbReference>
<evidence type="ECO:0000259" key="4">
    <source>
        <dbReference type="Pfam" id="PF00733"/>
    </source>
</evidence>
<dbReference type="InterPro" id="IPR001962">
    <property type="entry name" value="Asn_synthase"/>
</dbReference>
<accession>A0A5P4S6G9</accession>
<reference evidence="5" key="2">
    <citation type="submission" date="2019-01" db="EMBL/GenBank/DDBJ databases">
        <authorList>
            <person name="Pang Y."/>
            <person name="Liu B."/>
            <person name="Guo X."/>
        </authorList>
    </citation>
    <scope>NUCLEOTIDE SEQUENCE</scope>
    <source>
        <strain evidence="5">G2854</strain>
    </source>
</reference>
<dbReference type="EC" id="6.3.5.4" evidence="2"/>
<dbReference type="PANTHER" id="PTHR43284:SF1">
    <property type="entry name" value="ASPARAGINE SYNTHETASE"/>
    <property type="match status" value="1"/>
</dbReference>
<proteinExistence type="predicted"/>
<dbReference type="RefSeq" id="WP_069502380.1">
    <property type="nucleotide sequence ID" value="NZ_JANFKS010000013.1"/>
</dbReference>
<reference evidence="6" key="1">
    <citation type="journal article" date="2019" name="Int. J. Food Microbiol.">
        <title>Developing a novel molecular serotyping system based on capsular polysaccharide synthesis gene clusters of Vibrio parahaemolyticus.</title>
        <authorList>
            <person name="Pang Y."/>
            <person name="Guo X."/>
            <person name="Tian X."/>
            <person name="Liu F."/>
            <person name="Wang L."/>
            <person name="Wu J."/>
            <person name="Zhang S."/>
            <person name="Li S."/>
            <person name="Liu B."/>
        </authorList>
    </citation>
    <scope>NUCLEOTIDE SEQUENCE</scope>
    <source>
        <strain evidence="6">G2854</strain>
    </source>
</reference>
<evidence type="ECO:0000256" key="3">
    <source>
        <dbReference type="ARBA" id="ARBA00048741"/>
    </source>
</evidence>
<feature type="domain" description="Asparagine synthetase" evidence="4">
    <location>
        <begin position="199"/>
        <end position="261"/>
    </location>
</feature>
<dbReference type="SUPFAM" id="SSF56235">
    <property type="entry name" value="N-terminal nucleophile aminohydrolases (Ntn hydrolases)"/>
    <property type="match status" value="1"/>
</dbReference>
<gene>
    <name evidence="5" type="primary">asnB</name>
</gene>
<dbReference type="PANTHER" id="PTHR43284">
    <property type="entry name" value="ASPARAGINE SYNTHETASE (GLUTAMINE-HYDROLYZING)"/>
    <property type="match status" value="1"/>
</dbReference>
<dbReference type="Pfam" id="PF00733">
    <property type="entry name" value="Asn_synthase"/>
    <property type="match status" value="1"/>
</dbReference>